<dbReference type="CDD" id="cd06261">
    <property type="entry name" value="TM_PBP2"/>
    <property type="match status" value="1"/>
</dbReference>
<evidence type="ECO:0000256" key="8">
    <source>
        <dbReference type="ARBA" id="ARBA00023136"/>
    </source>
</evidence>
<feature type="domain" description="ABC transmembrane type-1" evidence="11">
    <location>
        <begin position="72"/>
        <end position="283"/>
    </location>
</feature>
<comment type="caution">
    <text evidence="12">The sequence shown here is derived from an EMBL/GenBank/DDBJ whole genome shotgun (WGS) entry which is preliminary data.</text>
</comment>
<keyword evidence="3 9" id="KW-0813">Transport</keyword>
<feature type="transmembrane region" description="Helical" evidence="9">
    <location>
        <begin position="264"/>
        <end position="286"/>
    </location>
</feature>
<dbReference type="Gene3D" id="1.10.3720.10">
    <property type="entry name" value="MetI-like"/>
    <property type="match status" value="1"/>
</dbReference>
<comment type="function">
    <text evidence="10">Part of the binding-protein-dependent transport system for phosphate; probably responsible for the translocation of the substrate across the membrane.</text>
</comment>
<dbReference type="Proteomes" id="UP000885986">
    <property type="component" value="Unassembled WGS sequence"/>
</dbReference>
<name>A0A7C2TI86_9BACT</name>
<dbReference type="SUPFAM" id="SSF161098">
    <property type="entry name" value="MetI-like"/>
    <property type="match status" value="1"/>
</dbReference>
<evidence type="ECO:0000259" key="11">
    <source>
        <dbReference type="PROSITE" id="PS50928"/>
    </source>
</evidence>
<feature type="transmembrane region" description="Helical" evidence="9">
    <location>
        <begin position="196"/>
        <end position="217"/>
    </location>
</feature>
<feature type="transmembrane region" description="Helical" evidence="9">
    <location>
        <begin position="148"/>
        <end position="166"/>
    </location>
</feature>
<evidence type="ECO:0000256" key="4">
    <source>
        <dbReference type="ARBA" id="ARBA00022475"/>
    </source>
</evidence>
<dbReference type="InterPro" id="IPR000515">
    <property type="entry name" value="MetI-like"/>
</dbReference>
<dbReference type="InterPro" id="IPR051124">
    <property type="entry name" value="Phosphate_Transport_Permease"/>
</dbReference>
<dbReference type="NCBIfam" id="TIGR02138">
    <property type="entry name" value="phosphate_pstC"/>
    <property type="match status" value="1"/>
</dbReference>
<dbReference type="GO" id="GO:0005315">
    <property type="term" value="F:phosphate transmembrane transporter activity"/>
    <property type="evidence" value="ECO:0007669"/>
    <property type="project" value="InterPro"/>
</dbReference>
<dbReference type="GO" id="GO:0005886">
    <property type="term" value="C:plasma membrane"/>
    <property type="evidence" value="ECO:0007669"/>
    <property type="project" value="UniProtKB-SubCell"/>
</dbReference>
<feature type="transmembrane region" description="Helical" evidence="9">
    <location>
        <begin position="12"/>
        <end position="36"/>
    </location>
</feature>
<evidence type="ECO:0000256" key="9">
    <source>
        <dbReference type="RuleBase" id="RU363032"/>
    </source>
</evidence>
<dbReference type="GO" id="GO:0006817">
    <property type="term" value="P:phosphate ion transport"/>
    <property type="evidence" value="ECO:0007669"/>
    <property type="project" value="UniProtKB-KW"/>
</dbReference>
<gene>
    <name evidence="12" type="primary">pstC</name>
    <name evidence="12" type="ORF">ENN98_02675</name>
</gene>
<evidence type="ECO:0000256" key="3">
    <source>
        <dbReference type="ARBA" id="ARBA00022448"/>
    </source>
</evidence>
<keyword evidence="4 10" id="KW-1003">Cell membrane</keyword>
<evidence type="ECO:0000256" key="6">
    <source>
        <dbReference type="ARBA" id="ARBA00022692"/>
    </source>
</evidence>
<feature type="transmembrane region" description="Helical" evidence="9">
    <location>
        <begin position="112"/>
        <end position="136"/>
    </location>
</feature>
<reference evidence="12" key="1">
    <citation type="journal article" date="2020" name="mSystems">
        <title>Genome- and Community-Level Interaction Insights into Carbon Utilization and Element Cycling Functions of Hydrothermarchaeota in Hydrothermal Sediment.</title>
        <authorList>
            <person name="Zhou Z."/>
            <person name="Liu Y."/>
            <person name="Xu W."/>
            <person name="Pan J."/>
            <person name="Luo Z.H."/>
            <person name="Li M."/>
        </authorList>
    </citation>
    <scope>NUCLEOTIDE SEQUENCE [LARGE SCALE GENOMIC DNA]</scope>
    <source>
        <strain evidence="12">SpSt-1224</strain>
    </source>
</reference>
<keyword evidence="6 9" id="KW-0812">Transmembrane</keyword>
<evidence type="ECO:0000256" key="2">
    <source>
        <dbReference type="ARBA" id="ARBA00007069"/>
    </source>
</evidence>
<dbReference type="AlphaFoldDB" id="A0A7C2TI86"/>
<keyword evidence="5 10" id="KW-0592">Phosphate transport</keyword>
<dbReference type="EMBL" id="DSDS01000057">
    <property type="protein sequence ID" value="HET97603.1"/>
    <property type="molecule type" value="Genomic_DNA"/>
</dbReference>
<dbReference type="InterPro" id="IPR035906">
    <property type="entry name" value="MetI-like_sf"/>
</dbReference>
<keyword evidence="8 9" id="KW-0472">Membrane</keyword>
<proteinExistence type="inferred from homology"/>
<evidence type="ECO:0000256" key="5">
    <source>
        <dbReference type="ARBA" id="ARBA00022592"/>
    </source>
</evidence>
<evidence type="ECO:0000256" key="7">
    <source>
        <dbReference type="ARBA" id="ARBA00022989"/>
    </source>
</evidence>
<comment type="similarity">
    <text evidence="2 10">Belongs to the binding-protein-dependent transport system permease family. CysTW subfamily.</text>
</comment>
<dbReference type="Pfam" id="PF00528">
    <property type="entry name" value="BPD_transp_1"/>
    <property type="match status" value="1"/>
</dbReference>
<dbReference type="PANTHER" id="PTHR30425:SF1">
    <property type="entry name" value="PHOSPHATE TRANSPORT SYSTEM PERMEASE PROTEIN PSTC"/>
    <property type="match status" value="1"/>
</dbReference>
<dbReference type="PROSITE" id="PS50928">
    <property type="entry name" value="ABC_TM1"/>
    <property type="match status" value="1"/>
</dbReference>
<dbReference type="InterPro" id="IPR011864">
    <property type="entry name" value="Phosphate_PstC"/>
</dbReference>
<comment type="subcellular location">
    <subcellularLocation>
        <location evidence="1 9">Cell membrane</location>
        <topology evidence="1 9">Multi-pass membrane protein</topology>
    </subcellularLocation>
</comment>
<evidence type="ECO:0000256" key="1">
    <source>
        <dbReference type="ARBA" id="ARBA00004651"/>
    </source>
</evidence>
<sequence>MSGLLHCRFEKLFAATVKGLTVAALFILLFIILFILKESLVVFRQVSIGDFIFGGQWRPVSLNLRLGLWPILTASLVLSALALALALPPAVGAALFLAHVCPDRLGRPLRSLIAIMAGIPSVVYGFAGVVLLLPILERLFKMSSGDSLLAGGIVLGVMILPFIIATTTESMEAAAQGHSVVSRAMGVSRWYMLRRLVLPVSRMGIIAGAVLGVSRAMGETMAVIMVVGNSPLLPTELLGRIKPIPALIALEIGSAPLGSIHYHALFGAGFVLLVLLLAINLLFYFLRKRLVS</sequence>
<protein>
    <recommendedName>
        <fullName evidence="10">Phosphate transport system permease protein</fullName>
    </recommendedName>
</protein>
<feature type="transmembrane region" description="Helical" evidence="9">
    <location>
        <begin position="67"/>
        <end position="100"/>
    </location>
</feature>
<keyword evidence="7 9" id="KW-1133">Transmembrane helix</keyword>
<accession>A0A7C2TI86</accession>
<evidence type="ECO:0000313" key="12">
    <source>
        <dbReference type="EMBL" id="HET97603.1"/>
    </source>
</evidence>
<organism evidence="12">
    <name type="scientific">Desulfurivibrio alkaliphilus</name>
    <dbReference type="NCBI Taxonomy" id="427923"/>
    <lineage>
        <taxon>Bacteria</taxon>
        <taxon>Pseudomonadati</taxon>
        <taxon>Thermodesulfobacteriota</taxon>
        <taxon>Desulfobulbia</taxon>
        <taxon>Desulfobulbales</taxon>
        <taxon>Desulfobulbaceae</taxon>
        <taxon>Desulfurivibrio</taxon>
    </lineage>
</organism>
<dbReference type="PANTHER" id="PTHR30425">
    <property type="entry name" value="PHOSPHATE TRANSPORT SYSTEM PERMEASE PROTEIN PST"/>
    <property type="match status" value="1"/>
</dbReference>
<evidence type="ECO:0000256" key="10">
    <source>
        <dbReference type="RuleBase" id="RU363054"/>
    </source>
</evidence>